<sequence>YDIPEKLTWAIQGLADHREIRTRINTALKNKEATTWGKYKQLLYDAIEDPERSRYTTSNLLMRLFQKKEQSVSEYRDEFNKLLALADRGFTGNAIQEWVYNKASPDLRKECIAKGRLKDARTTKEMWELLLDLEQSVKTKRTFDPKKPNRTPSTNRDSSNTTNQSRDSPASGSNLTIPPANQGNYRGKNWDPEKARRTTSFNSQNNQPDTQAGNGPT</sequence>
<proteinExistence type="predicted"/>
<evidence type="ECO:0000313" key="2">
    <source>
        <dbReference type="EMBL" id="KAF1980593.1"/>
    </source>
</evidence>
<feature type="compositionally biased region" description="Polar residues" evidence="1">
    <location>
        <begin position="198"/>
        <end position="217"/>
    </location>
</feature>
<reference evidence="2" key="1">
    <citation type="journal article" date="2020" name="Stud. Mycol.">
        <title>101 Dothideomycetes genomes: a test case for predicting lifestyles and emergence of pathogens.</title>
        <authorList>
            <person name="Haridas S."/>
            <person name="Albert R."/>
            <person name="Binder M."/>
            <person name="Bloem J."/>
            <person name="Labutti K."/>
            <person name="Salamov A."/>
            <person name="Andreopoulos B."/>
            <person name="Baker S."/>
            <person name="Barry K."/>
            <person name="Bills G."/>
            <person name="Bluhm B."/>
            <person name="Cannon C."/>
            <person name="Castanera R."/>
            <person name="Culley D."/>
            <person name="Daum C."/>
            <person name="Ezra D."/>
            <person name="Gonzalez J."/>
            <person name="Henrissat B."/>
            <person name="Kuo A."/>
            <person name="Liang C."/>
            <person name="Lipzen A."/>
            <person name="Lutzoni F."/>
            <person name="Magnuson J."/>
            <person name="Mondo S."/>
            <person name="Nolan M."/>
            <person name="Ohm R."/>
            <person name="Pangilinan J."/>
            <person name="Park H.-J."/>
            <person name="Ramirez L."/>
            <person name="Alfaro M."/>
            <person name="Sun H."/>
            <person name="Tritt A."/>
            <person name="Yoshinaga Y."/>
            <person name="Zwiers L.-H."/>
            <person name="Turgeon B."/>
            <person name="Goodwin S."/>
            <person name="Spatafora J."/>
            <person name="Crous P."/>
            <person name="Grigoriev I."/>
        </authorList>
    </citation>
    <scope>NUCLEOTIDE SEQUENCE</scope>
    <source>
        <strain evidence="2">CBS 113979</strain>
    </source>
</reference>
<gene>
    <name evidence="2" type="ORF">K402DRAFT_409049</name>
</gene>
<feature type="non-terminal residue" evidence="2">
    <location>
        <position position="1"/>
    </location>
</feature>
<name>A0A6G1GI11_9PEZI</name>
<organism evidence="2 3">
    <name type="scientific">Aulographum hederae CBS 113979</name>
    <dbReference type="NCBI Taxonomy" id="1176131"/>
    <lineage>
        <taxon>Eukaryota</taxon>
        <taxon>Fungi</taxon>
        <taxon>Dikarya</taxon>
        <taxon>Ascomycota</taxon>
        <taxon>Pezizomycotina</taxon>
        <taxon>Dothideomycetes</taxon>
        <taxon>Pleosporomycetidae</taxon>
        <taxon>Aulographales</taxon>
        <taxon>Aulographaceae</taxon>
    </lineage>
</organism>
<evidence type="ECO:0000256" key="1">
    <source>
        <dbReference type="SAM" id="MobiDB-lite"/>
    </source>
</evidence>
<keyword evidence="3" id="KW-1185">Reference proteome</keyword>
<feature type="region of interest" description="Disordered" evidence="1">
    <location>
        <begin position="140"/>
        <end position="217"/>
    </location>
</feature>
<dbReference type="EMBL" id="ML977253">
    <property type="protein sequence ID" value="KAF1980593.1"/>
    <property type="molecule type" value="Genomic_DNA"/>
</dbReference>
<accession>A0A6G1GI11</accession>
<dbReference type="AlphaFoldDB" id="A0A6G1GI11"/>
<feature type="compositionally biased region" description="Polar residues" evidence="1">
    <location>
        <begin position="150"/>
        <end position="184"/>
    </location>
</feature>
<protein>
    <submittedName>
        <fullName evidence="2">Uncharacterized protein</fullName>
    </submittedName>
</protein>
<evidence type="ECO:0000313" key="3">
    <source>
        <dbReference type="Proteomes" id="UP000800041"/>
    </source>
</evidence>
<dbReference type="Proteomes" id="UP000800041">
    <property type="component" value="Unassembled WGS sequence"/>
</dbReference>